<gene>
    <name evidence="2" type="ORF">FMEXI_3118</name>
</gene>
<keyword evidence="3" id="KW-1185">Reference proteome</keyword>
<organism evidence="2 3">
    <name type="scientific">Fusarium mexicanum</name>
    <dbReference type="NCBI Taxonomy" id="751941"/>
    <lineage>
        <taxon>Eukaryota</taxon>
        <taxon>Fungi</taxon>
        <taxon>Dikarya</taxon>
        <taxon>Ascomycota</taxon>
        <taxon>Pezizomycotina</taxon>
        <taxon>Sordariomycetes</taxon>
        <taxon>Hypocreomycetidae</taxon>
        <taxon>Hypocreales</taxon>
        <taxon>Nectriaceae</taxon>
        <taxon>Fusarium</taxon>
        <taxon>Fusarium fujikuroi species complex</taxon>
    </lineage>
</organism>
<dbReference type="Proteomes" id="UP000522262">
    <property type="component" value="Unassembled WGS sequence"/>
</dbReference>
<feature type="transmembrane region" description="Helical" evidence="1">
    <location>
        <begin position="69"/>
        <end position="88"/>
    </location>
</feature>
<proteinExistence type="predicted"/>
<sequence>MVDIESHTPVKATDRLLSVPNYPLTSPINTSSDSIPLNTLPRGRSLSSENLVNSNSKHRRFTIPYQNKLQILSVAVHILAIAITIVIVQFRLREIYWFDQTAKLDLLGMEIKAESNTSALQFAAKIHEALIQASLTAMAFHIIRHMLRGQGVSFGVLDGVYRFGSVPWLWSKGLWGALHKPSHYQNFLFATGLAMVAIYANVIAPSSAILLTPTLDWWKVHDAFNAQNFTTLITGNASRVFPSYLTPRGKCTSDPSWDQCPGGGYSTLLSLLRAYQTDGIDLETQIKLPVAKSYRKISSTLDFNEYVAENESLAIATTSHTSIAMIAGLLWNHILEQKVGKVNDIERPQFRPKVQDIRAPLVQVQCSPFSWINATKKIHDPIFKANNLRKFSQLVDKEDTDNYQRVGSRIAEGKDWHHTESTLHVPTLRWVDASSLFDDPSLSLAAVATVPAYYFQENKAKLDSIILPCMIDARWVDVSLEYDPTMDNTIHSNFTDLMSLRRYWDPTNTSGPPGGLASPNIVINTSWAQSLNLKTKYHYNVKNGTRDVTKIENLMDVFIKTDDDHEEDDDDFIPNHFVPPFNTATGRKLGNFTTDKSKVESYINEISKTVAAILSLAIVDGMSRNAISLKMRLITKNLQNGSSQGIEEFWEPHPEENGNPGSEVFEATDVDEPVSIDWEVYRYGWGYGRQSTAVYFAITALFIHVALVLVFGIYIAMFWVSGERPGKSRDTISEFVALALASPLVSDNASEVRRLANGEEEENEGSKLLTMPIKLGINDENERVLLT</sequence>
<dbReference type="AlphaFoldDB" id="A0A8H5JAR1"/>
<name>A0A8H5JAR1_9HYPO</name>
<keyword evidence="1" id="KW-0472">Membrane</keyword>
<dbReference type="EMBL" id="JAAOAM010000066">
    <property type="protein sequence ID" value="KAF5551864.1"/>
    <property type="molecule type" value="Genomic_DNA"/>
</dbReference>
<keyword evidence="1" id="KW-0812">Transmembrane</keyword>
<evidence type="ECO:0000256" key="1">
    <source>
        <dbReference type="SAM" id="Phobius"/>
    </source>
</evidence>
<keyword evidence="1" id="KW-1133">Transmembrane helix</keyword>
<protein>
    <submittedName>
        <fullName evidence="2">Short-chain dehydrogenase</fullName>
    </submittedName>
</protein>
<feature type="transmembrane region" description="Helical" evidence="1">
    <location>
        <begin position="693"/>
        <end position="720"/>
    </location>
</feature>
<reference evidence="2 3" key="1">
    <citation type="submission" date="2020-05" db="EMBL/GenBank/DDBJ databases">
        <title>Identification and distribution of gene clusters putatively required for synthesis of sphingolipid metabolism inhibitors in phylogenetically diverse species of the filamentous fungus Fusarium.</title>
        <authorList>
            <person name="Kim H.-S."/>
            <person name="Busman M."/>
            <person name="Brown D.W."/>
            <person name="Divon H."/>
            <person name="Uhlig S."/>
            <person name="Proctor R.H."/>
        </authorList>
    </citation>
    <scope>NUCLEOTIDE SEQUENCE [LARGE SCALE GENOMIC DNA]</scope>
    <source>
        <strain evidence="2 3">NRRL 53147</strain>
    </source>
</reference>
<evidence type="ECO:0000313" key="2">
    <source>
        <dbReference type="EMBL" id="KAF5551864.1"/>
    </source>
</evidence>
<evidence type="ECO:0000313" key="3">
    <source>
        <dbReference type="Proteomes" id="UP000522262"/>
    </source>
</evidence>
<accession>A0A8H5JAR1</accession>
<comment type="caution">
    <text evidence="2">The sequence shown here is derived from an EMBL/GenBank/DDBJ whole genome shotgun (WGS) entry which is preliminary data.</text>
</comment>